<dbReference type="WBParaSite" id="PSAMB.scaffold3823size16758.g22659.t1">
    <property type="protein sequence ID" value="PSAMB.scaffold3823size16758.g22659.t1"/>
    <property type="gene ID" value="PSAMB.scaffold3823size16758.g22659"/>
</dbReference>
<feature type="region of interest" description="Disordered" evidence="1">
    <location>
        <begin position="33"/>
        <end position="67"/>
    </location>
</feature>
<evidence type="ECO:0000256" key="1">
    <source>
        <dbReference type="SAM" id="MobiDB-lite"/>
    </source>
</evidence>
<dbReference type="Proteomes" id="UP000887566">
    <property type="component" value="Unplaced"/>
</dbReference>
<reference evidence="3" key="1">
    <citation type="submission" date="2022-11" db="UniProtKB">
        <authorList>
            <consortium name="WormBaseParasite"/>
        </authorList>
    </citation>
    <scope>IDENTIFICATION</scope>
</reference>
<name>A0A914WDP1_9BILA</name>
<sequence>MRQHHRSRADERGVIESRGQLANSERALTQIGARSAGIIDRSKTTERPRHATLGQGEMPLSRASSPYRQSKIRFRRNQSTPFDAHLASADASCVVNHAATVQHSPRPHYSTTGSKSVLILVAMSARMTAHAHA</sequence>
<organism evidence="2 3">
    <name type="scientific">Plectus sambesii</name>
    <dbReference type="NCBI Taxonomy" id="2011161"/>
    <lineage>
        <taxon>Eukaryota</taxon>
        <taxon>Metazoa</taxon>
        <taxon>Ecdysozoa</taxon>
        <taxon>Nematoda</taxon>
        <taxon>Chromadorea</taxon>
        <taxon>Plectida</taxon>
        <taxon>Plectina</taxon>
        <taxon>Plectoidea</taxon>
        <taxon>Plectidae</taxon>
        <taxon>Plectus</taxon>
    </lineage>
</organism>
<accession>A0A914WDP1</accession>
<proteinExistence type="predicted"/>
<dbReference type="AlphaFoldDB" id="A0A914WDP1"/>
<keyword evidence="2" id="KW-1185">Reference proteome</keyword>
<evidence type="ECO:0000313" key="3">
    <source>
        <dbReference type="WBParaSite" id="PSAMB.scaffold3823size16758.g22659.t1"/>
    </source>
</evidence>
<evidence type="ECO:0000313" key="2">
    <source>
        <dbReference type="Proteomes" id="UP000887566"/>
    </source>
</evidence>
<protein>
    <submittedName>
        <fullName evidence="3">Uncharacterized protein</fullName>
    </submittedName>
</protein>
<feature type="compositionally biased region" description="Basic and acidic residues" evidence="1">
    <location>
        <begin position="40"/>
        <end position="49"/>
    </location>
</feature>